<evidence type="ECO:0000313" key="2">
    <source>
        <dbReference type="EMBL" id="KAF4041945.1"/>
    </source>
</evidence>
<accession>A0A833WMA8</accession>
<evidence type="ECO:0000256" key="1">
    <source>
        <dbReference type="SAM" id="MobiDB-lite"/>
    </source>
</evidence>
<dbReference type="AlphaFoldDB" id="A0A833WMA8"/>
<evidence type="ECO:0000313" key="3">
    <source>
        <dbReference type="Proteomes" id="UP000602510"/>
    </source>
</evidence>
<keyword evidence="3" id="KW-1185">Reference proteome</keyword>
<comment type="caution">
    <text evidence="2">The sequence shown here is derived from an EMBL/GenBank/DDBJ whole genome shotgun (WGS) entry which is preliminary data.</text>
</comment>
<dbReference type="Proteomes" id="UP000602510">
    <property type="component" value="Unassembled WGS sequence"/>
</dbReference>
<gene>
    <name evidence="2" type="ORF">GN244_ATG05769</name>
</gene>
<sequence length="76" mass="8261">MSDEIATKKTSANVTGKKRRPTDGNLPLFCLASAALSDEGVTRLHSIVRDTLRTSGIRAFEIFNEAEKVVLVDEGI</sequence>
<name>A0A833WMA8_PHYIN</name>
<protein>
    <submittedName>
        <fullName evidence="2">Uncharacterized protein</fullName>
    </submittedName>
</protein>
<reference evidence="2" key="1">
    <citation type="submission" date="2020-04" db="EMBL/GenBank/DDBJ databases">
        <title>Hybrid Assembly of Korean Phytophthora infestans isolates.</title>
        <authorList>
            <person name="Prokchorchik M."/>
            <person name="Lee Y."/>
            <person name="Seo J."/>
            <person name="Cho J.-H."/>
            <person name="Park Y.-E."/>
            <person name="Jang D.-C."/>
            <person name="Im J.-S."/>
            <person name="Choi J.-G."/>
            <person name="Park H.-J."/>
            <person name="Lee G.-B."/>
            <person name="Lee Y.-G."/>
            <person name="Hong S.-Y."/>
            <person name="Cho K."/>
            <person name="Sohn K.H."/>
        </authorList>
    </citation>
    <scope>NUCLEOTIDE SEQUENCE</scope>
    <source>
        <strain evidence="2">KR_1_A1</strain>
    </source>
</reference>
<proteinExistence type="predicted"/>
<dbReference type="EMBL" id="WSZM01000110">
    <property type="protein sequence ID" value="KAF4041945.1"/>
    <property type="molecule type" value="Genomic_DNA"/>
</dbReference>
<organism evidence="2 3">
    <name type="scientific">Phytophthora infestans</name>
    <name type="common">Potato late blight agent</name>
    <name type="synonym">Botrytis infestans</name>
    <dbReference type="NCBI Taxonomy" id="4787"/>
    <lineage>
        <taxon>Eukaryota</taxon>
        <taxon>Sar</taxon>
        <taxon>Stramenopiles</taxon>
        <taxon>Oomycota</taxon>
        <taxon>Peronosporomycetes</taxon>
        <taxon>Peronosporales</taxon>
        <taxon>Peronosporaceae</taxon>
        <taxon>Phytophthora</taxon>
    </lineage>
</organism>
<feature type="region of interest" description="Disordered" evidence="1">
    <location>
        <begin position="1"/>
        <end position="23"/>
    </location>
</feature>